<gene>
    <name evidence="12" type="ORF">Tel_07960</name>
</gene>
<dbReference type="InterPro" id="IPR001179">
    <property type="entry name" value="PPIase_FKBP_dom"/>
</dbReference>
<keyword evidence="4" id="KW-0963">Cytoplasm</keyword>
<keyword evidence="5 9" id="KW-0697">Rotamase</keyword>
<evidence type="ECO:0000259" key="11">
    <source>
        <dbReference type="PROSITE" id="PS50059"/>
    </source>
</evidence>
<evidence type="ECO:0000313" key="12">
    <source>
        <dbReference type="EMBL" id="ALP53096.1"/>
    </source>
</evidence>
<comment type="subcellular location">
    <subcellularLocation>
        <location evidence="2">Cytoplasm</location>
    </subcellularLocation>
</comment>
<dbReference type="GO" id="GO:0003755">
    <property type="term" value="F:peptidyl-prolyl cis-trans isomerase activity"/>
    <property type="evidence" value="ECO:0007669"/>
    <property type="project" value="UniProtKB-UniRule"/>
</dbReference>
<dbReference type="Proteomes" id="UP000055136">
    <property type="component" value="Chromosome"/>
</dbReference>
<dbReference type="PANTHER" id="PTHR47861">
    <property type="entry name" value="FKBP-TYPE PEPTIDYL-PROLYL CIS-TRANS ISOMERASE SLYD"/>
    <property type="match status" value="1"/>
</dbReference>
<evidence type="ECO:0000256" key="6">
    <source>
        <dbReference type="ARBA" id="ARBA00023186"/>
    </source>
</evidence>
<evidence type="ECO:0000256" key="9">
    <source>
        <dbReference type="PROSITE-ProRule" id="PRU00277"/>
    </source>
</evidence>
<reference evidence="12" key="1">
    <citation type="submission" date="2015-10" db="EMBL/GenBank/DDBJ databases">
        <title>Description of Candidatus Tenderia electrophaga gen. nov, sp. nov., an Uncultivated Electroautotroph from a Biocathode Enrichment.</title>
        <authorList>
            <person name="Eddie B.J."/>
            <person name="Malanoski A.P."/>
            <person name="Wang Z."/>
            <person name="Hall R.J."/>
            <person name="Oh S.D."/>
            <person name="Heiner C."/>
            <person name="Lin B."/>
            <person name="Strycharz-Glaven S.M."/>
        </authorList>
    </citation>
    <scope>NUCLEOTIDE SEQUENCE [LARGE SCALE GENOMIC DNA]</scope>
    <source>
        <strain evidence="12">NRL1</strain>
    </source>
</reference>
<evidence type="ECO:0000256" key="2">
    <source>
        <dbReference type="ARBA" id="ARBA00004496"/>
    </source>
</evidence>
<evidence type="ECO:0000256" key="8">
    <source>
        <dbReference type="ARBA" id="ARBA00037071"/>
    </source>
</evidence>
<keyword evidence="7 9" id="KW-0413">Isomerase</keyword>
<sequence length="164" mass="17827">MLIEKDAVVRFHYRVSEPGQGTLEDTRSSGVPLAYLHGHGGMLPGLEAALEGKQPGDTLTTTLTPDQGYGERREGAITRVPVSHVLGHGKKSRYRPGMIVHVNSRHGSQPVRVVKAGLKNIDVDMNHPYAGKTLSFDIEVVSVRQARPEEIEHGHAHGEGGVHH</sequence>
<evidence type="ECO:0000313" key="13">
    <source>
        <dbReference type="Proteomes" id="UP000055136"/>
    </source>
</evidence>
<dbReference type="Gene3D" id="3.10.50.40">
    <property type="match status" value="1"/>
</dbReference>
<dbReference type="GO" id="GO:0005737">
    <property type="term" value="C:cytoplasm"/>
    <property type="evidence" value="ECO:0007669"/>
    <property type="project" value="UniProtKB-SubCell"/>
</dbReference>
<comment type="function">
    <text evidence="8">Also involved in hydrogenase metallocenter assembly, probably by participating in the nickel insertion step. This function in hydrogenase biosynthesis requires chaperone activity and the presence of the metal-binding domain, but not PPIase activity.</text>
</comment>
<evidence type="ECO:0000256" key="10">
    <source>
        <dbReference type="RuleBase" id="RU003915"/>
    </source>
</evidence>
<evidence type="ECO:0000256" key="4">
    <source>
        <dbReference type="ARBA" id="ARBA00022490"/>
    </source>
</evidence>
<feature type="domain" description="PPIase FKBP-type" evidence="11">
    <location>
        <begin position="6"/>
        <end position="86"/>
    </location>
</feature>
<keyword evidence="13" id="KW-1185">Reference proteome</keyword>
<organism evidence="12 13">
    <name type="scientific">Candidatus Tenderia electrophaga</name>
    <dbReference type="NCBI Taxonomy" id="1748243"/>
    <lineage>
        <taxon>Bacteria</taxon>
        <taxon>Pseudomonadati</taxon>
        <taxon>Pseudomonadota</taxon>
        <taxon>Gammaproteobacteria</taxon>
        <taxon>Candidatus Tenderiales</taxon>
        <taxon>Candidatus Tenderiaceae</taxon>
        <taxon>Candidatus Tenderia</taxon>
    </lineage>
</organism>
<comment type="similarity">
    <text evidence="3 10">Belongs to the FKBP-type PPIase family.</text>
</comment>
<evidence type="ECO:0000256" key="3">
    <source>
        <dbReference type="ARBA" id="ARBA00006577"/>
    </source>
</evidence>
<accession>A0A0S2TD75</accession>
<evidence type="ECO:0000256" key="1">
    <source>
        <dbReference type="ARBA" id="ARBA00000971"/>
    </source>
</evidence>
<dbReference type="AlphaFoldDB" id="A0A0S2TD75"/>
<evidence type="ECO:0000256" key="7">
    <source>
        <dbReference type="ARBA" id="ARBA00023235"/>
    </source>
</evidence>
<dbReference type="PROSITE" id="PS50059">
    <property type="entry name" value="FKBP_PPIASE"/>
    <property type="match status" value="1"/>
</dbReference>
<dbReference type="STRING" id="1748243.Tel_07960"/>
<dbReference type="SUPFAM" id="SSF54534">
    <property type="entry name" value="FKBP-like"/>
    <property type="match status" value="1"/>
</dbReference>
<keyword evidence="6" id="KW-0143">Chaperone</keyword>
<dbReference type="EMBL" id="CP013099">
    <property type="protein sequence ID" value="ALP53096.1"/>
    <property type="molecule type" value="Genomic_DNA"/>
</dbReference>
<proteinExistence type="inferred from homology"/>
<comment type="catalytic activity">
    <reaction evidence="1 9 10">
        <text>[protein]-peptidylproline (omega=180) = [protein]-peptidylproline (omega=0)</text>
        <dbReference type="Rhea" id="RHEA:16237"/>
        <dbReference type="Rhea" id="RHEA-COMP:10747"/>
        <dbReference type="Rhea" id="RHEA-COMP:10748"/>
        <dbReference type="ChEBI" id="CHEBI:83833"/>
        <dbReference type="ChEBI" id="CHEBI:83834"/>
        <dbReference type="EC" id="5.2.1.8"/>
    </reaction>
</comment>
<dbReference type="EC" id="5.2.1.8" evidence="10"/>
<protein>
    <recommendedName>
        <fullName evidence="10">Peptidyl-prolyl cis-trans isomerase</fullName>
        <ecNumber evidence="10">5.2.1.8</ecNumber>
    </recommendedName>
</protein>
<name>A0A0S2TD75_9GAMM</name>
<dbReference type="PANTHER" id="PTHR47861:SF3">
    <property type="entry name" value="FKBP-TYPE PEPTIDYL-PROLYL CIS-TRANS ISOMERASE SLYD"/>
    <property type="match status" value="1"/>
</dbReference>
<dbReference type="Pfam" id="PF00254">
    <property type="entry name" value="FKBP_C"/>
    <property type="match status" value="1"/>
</dbReference>
<evidence type="ECO:0000256" key="5">
    <source>
        <dbReference type="ARBA" id="ARBA00023110"/>
    </source>
</evidence>
<dbReference type="GO" id="GO:0042026">
    <property type="term" value="P:protein refolding"/>
    <property type="evidence" value="ECO:0007669"/>
    <property type="project" value="UniProtKB-ARBA"/>
</dbReference>
<dbReference type="KEGG" id="tee:Tel_07960"/>
<dbReference type="InterPro" id="IPR046357">
    <property type="entry name" value="PPIase_dom_sf"/>
</dbReference>